<dbReference type="EMBL" id="CP026249">
    <property type="protein sequence ID" value="AWP03900.1"/>
    <property type="molecule type" value="Genomic_DNA"/>
</dbReference>
<sequence>MWSHAESVAAQQSNLSMRLAIVKLPPSTSVLRIPREGEETLTIQPSTSSRLGPECCR</sequence>
<evidence type="ECO:0000313" key="1">
    <source>
        <dbReference type="EMBL" id="AWP03900.1"/>
    </source>
</evidence>
<evidence type="ECO:0000313" key="2">
    <source>
        <dbReference type="Proteomes" id="UP000246464"/>
    </source>
</evidence>
<name>A0A2U9BJF9_SCOMX</name>
<accession>A0A2U9BJF9</accession>
<reference evidence="1 2" key="1">
    <citation type="submission" date="2017-12" db="EMBL/GenBank/DDBJ databases">
        <title>Integrating genomic resources of turbot (Scophthalmus maximus) in depth evaluation of genetic and physical mapping variation across individuals.</title>
        <authorList>
            <person name="Martinez P."/>
        </authorList>
    </citation>
    <scope>NUCLEOTIDE SEQUENCE [LARGE SCALE GENOMIC DNA]</scope>
</reference>
<dbReference type="Proteomes" id="UP000246464">
    <property type="component" value="Chromosome 7"/>
</dbReference>
<gene>
    <name evidence="1" type="ORF">SMAX5B_006117</name>
</gene>
<dbReference type="AlphaFoldDB" id="A0A2U9BJF9"/>
<proteinExistence type="predicted"/>
<protein>
    <submittedName>
        <fullName evidence="1">Uncharacterized protein</fullName>
    </submittedName>
</protein>
<keyword evidence="2" id="KW-1185">Reference proteome</keyword>
<organism evidence="1 2">
    <name type="scientific">Scophthalmus maximus</name>
    <name type="common">Turbot</name>
    <name type="synonym">Psetta maxima</name>
    <dbReference type="NCBI Taxonomy" id="52904"/>
    <lineage>
        <taxon>Eukaryota</taxon>
        <taxon>Metazoa</taxon>
        <taxon>Chordata</taxon>
        <taxon>Craniata</taxon>
        <taxon>Vertebrata</taxon>
        <taxon>Euteleostomi</taxon>
        <taxon>Actinopterygii</taxon>
        <taxon>Neopterygii</taxon>
        <taxon>Teleostei</taxon>
        <taxon>Neoteleostei</taxon>
        <taxon>Acanthomorphata</taxon>
        <taxon>Carangaria</taxon>
        <taxon>Pleuronectiformes</taxon>
        <taxon>Pleuronectoidei</taxon>
        <taxon>Scophthalmidae</taxon>
        <taxon>Scophthalmus</taxon>
    </lineage>
</organism>